<gene>
    <name evidence="2" type="ORF">POCTA_138.1.T0830117</name>
</gene>
<evidence type="ECO:0000313" key="3">
    <source>
        <dbReference type="Proteomes" id="UP000683925"/>
    </source>
</evidence>
<keyword evidence="3" id="KW-1185">Reference proteome</keyword>
<reference evidence="2" key="1">
    <citation type="submission" date="2021-01" db="EMBL/GenBank/DDBJ databases">
        <authorList>
            <consortium name="Genoscope - CEA"/>
            <person name="William W."/>
        </authorList>
    </citation>
    <scope>NUCLEOTIDE SEQUENCE</scope>
</reference>
<proteinExistence type="predicted"/>
<sequence>MKHHEKLLIVCSFDSVGTQMLDQKLEEYLQTDQEEIILYLKRTPITHLKVYELILFHLYEKAQNYPTKFNVIFDIFNTKFKNHYQFVINLDTEINIQTKLNQPHQNIQFSQEGPLANQFKRGANGGTFDHLHIGHKVLLSLSLLAVNEHLTIGITGDILLQKKKLKGFLQSYETRCKCVKEFCSLFRPDIELNFSELVDPAGPTKNGQFEVLIATQETQKSLEYINNLRKEGGLNELEGYIIGIIENSNNQGDVKLSSSQIREQIQEKNRLSEQEYLELKSEWLSVSDNLYWFESILVDYYSQPQRHYHTLRHIYDMLKQLNGAKNIKNVKLATFFHDAIYYPRNNDNEEKSILLFQQYAQECNMDSQLISTFILQTKSHQTDVSFLPEDDLQDLMVFLDADMSILESDAYSIYAQDIRKEYQHFPDKDYKTGRTAVLQKFQKSKIFNLRSEEKARKNIQEEIEMLQNQVVAK</sequence>
<feature type="domain" description="Cytidyltransferase-like" evidence="1">
    <location>
        <begin position="125"/>
        <end position="263"/>
    </location>
</feature>
<dbReference type="Pfam" id="PF01467">
    <property type="entry name" value="CTP_transf_like"/>
    <property type="match status" value="1"/>
</dbReference>
<dbReference type="Proteomes" id="UP000683925">
    <property type="component" value="Unassembled WGS sequence"/>
</dbReference>
<dbReference type="PANTHER" id="PTHR21174">
    <property type="match status" value="1"/>
</dbReference>
<dbReference type="InterPro" id="IPR009218">
    <property type="entry name" value="HD_phosphohydro"/>
</dbReference>
<dbReference type="AlphaFoldDB" id="A0A8S1W6B3"/>
<protein>
    <recommendedName>
        <fullName evidence="1">Cytidyltransferase-like domain-containing protein</fullName>
    </recommendedName>
</protein>
<name>A0A8S1W6B3_PAROT</name>
<dbReference type="EMBL" id="CAJJDP010000082">
    <property type="protein sequence ID" value="CAD8184483.1"/>
    <property type="molecule type" value="Genomic_DNA"/>
</dbReference>
<evidence type="ECO:0000259" key="1">
    <source>
        <dbReference type="Pfam" id="PF01467"/>
    </source>
</evidence>
<comment type="caution">
    <text evidence="2">The sequence shown here is derived from an EMBL/GenBank/DDBJ whole genome shotgun (WGS) entry which is preliminary data.</text>
</comment>
<accession>A0A8S1W6B3</accession>
<evidence type="ECO:0000313" key="2">
    <source>
        <dbReference type="EMBL" id="CAD8184483.1"/>
    </source>
</evidence>
<dbReference type="GO" id="GO:0003824">
    <property type="term" value="F:catalytic activity"/>
    <property type="evidence" value="ECO:0007669"/>
    <property type="project" value="InterPro"/>
</dbReference>
<organism evidence="2 3">
    <name type="scientific">Paramecium octaurelia</name>
    <dbReference type="NCBI Taxonomy" id="43137"/>
    <lineage>
        <taxon>Eukaryota</taxon>
        <taxon>Sar</taxon>
        <taxon>Alveolata</taxon>
        <taxon>Ciliophora</taxon>
        <taxon>Intramacronucleata</taxon>
        <taxon>Oligohymenophorea</taxon>
        <taxon>Peniculida</taxon>
        <taxon>Parameciidae</taxon>
        <taxon>Paramecium</taxon>
    </lineage>
</organism>
<dbReference type="OMA" id="YETRCKC"/>
<dbReference type="OrthoDB" id="330671at2759"/>
<dbReference type="PANTHER" id="PTHR21174:SF0">
    <property type="entry name" value="HD PHOSPHOHYDROLASE FAMILY PROTEIN-RELATED"/>
    <property type="match status" value="1"/>
</dbReference>
<dbReference type="InterPro" id="IPR004821">
    <property type="entry name" value="Cyt_trans-like"/>
</dbReference>